<accession>A0A409W8M7</accession>
<feature type="compositionally biased region" description="Polar residues" evidence="2">
    <location>
        <begin position="411"/>
        <end position="427"/>
    </location>
</feature>
<feature type="region of interest" description="Disordered" evidence="2">
    <location>
        <begin position="407"/>
        <end position="427"/>
    </location>
</feature>
<dbReference type="AlphaFoldDB" id="A0A409W8M7"/>
<dbReference type="STRING" id="231916.A0A409W8M7"/>
<dbReference type="EMBL" id="NHYE01005308">
    <property type="protein sequence ID" value="PPQ74852.1"/>
    <property type="molecule type" value="Genomic_DNA"/>
</dbReference>
<keyword evidence="4" id="KW-1185">Reference proteome</keyword>
<feature type="compositionally biased region" description="Basic and acidic residues" evidence="2">
    <location>
        <begin position="546"/>
        <end position="555"/>
    </location>
</feature>
<organism evidence="3 4">
    <name type="scientific">Gymnopilus dilepis</name>
    <dbReference type="NCBI Taxonomy" id="231916"/>
    <lineage>
        <taxon>Eukaryota</taxon>
        <taxon>Fungi</taxon>
        <taxon>Dikarya</taxon>
        <taxon>Basidiomycota</taxon>
        <taxon>Agaricomycotina</taxon>
        <taxon>Agaricomycetes</taxon>
        <taxon>Agaricomycetidae</taxon>
        <taxon>Agaricales</taxon>
        <taxon>Agaricineae</taxon>
        <taxon>Hymenogastraceae</taxon>
        <taxon>Gymnopilus</taxon>
    </lineage>
</organism>
<keyword evidence="1" id="KW-0175">Coiled coil</keyword>
<feature type="region of interest" description="Disordered" evidence="2">
    <location>
        <begin position="630"/>
        <end position="681"/>
    </location>
</feature>
<feature type="coiled-coil region" evidence="1">
    <location>
        <begin position="354"/>
        <end position="381"/>
    </location>
</feature>
<feature type="region of interest" description="Disordered" evidence="2">
    <location>
        <begin position="535"/>
        <end position="601"/>
    </location>
</feature>
<sequence length="785" mass="86112">MLQPDLIQDSIALAYNTPRTDPPLYPPSPPPTENLQSPISTLEYQAYYSGLPSYPSLIARSSSRHRPWVAPTDRFADAQRMELRPVGSKHKLNELWEEHLVQGFLELLDEEDVDWTSVDVLRIVDEGEPTCSKPPIVWVGVVPDSMDPVRGSEVALKCKEYLPYELDDVEVEFRESVVNFLGGSGDGGDLDLGKQEVEHEQQERVQFLPPPSELEPTAELRRSLTATLGQSIAAQSTSWSDCTGGFYISVSTSASSENVEGQSDISNTGRRVFLVTARHALLPLSIWGNDTYDYDALSKSPPNPATNVADKEEEKENILLLGDKAFTLYLAKIQEKITAVVVDIELRRRELQELRGKEDRKARVENILEELEESLQKHTEYFQHVLKTYSRSSSRVLGHLSYSPSLHLIPSNPSQNPKSQDTQESHNQSHASFLLDYALIELSTSVLTLENLYSFNGNAISLHSDLTPSDVSLMMDPALRRRYMKAASQRGPLARVLEREKRREREGRRFLYPLGGLLRVGAEVVGVEEMRRPVRLEEPVDDDEQDEHKTDENKKNVHPNLLDEDDWGSASTSAPSRDQFHLERERRRKQEAQDANDPDVMVLKRGHATGLTIGRANTIFSCIRHTERHMSLGGNSPPSTSPATVGAGATAGAGASAGAAPAPTSASTSTSSPPPPTKHKSVISKAWPILPHGVYPHTPQHHRQGVTTPFAAHGDSGALVVDALGQGEPSSPSQGHSGGPFSRSPGNPPSSYSGSTARLGGILTAGCGGPDSRPTRFGDVRGVFG</sequence>
<feature type="region of interest" description="Disordered" evidence="2">
    <location>
        <begin position="722"/>
        <end position="785"/>
    </location>
</feature>
<proteinExistence type="predicted"/>
<feature type="compositionally biased region" description="Low complexity" evidence="2">
    <location>
        <begin position="725"/>
        <end position="755"/>
    </location>
</feature>
<gene>
    <name evidence="3" type="ORF">CVT26_005182</name>
</gene>
<evidence type="ECO:0000313" key="3">
    <source>
        <dbReference type="EMBL" id="PPQ74852.1"/>
    </source>
</evidence>
<name>A0A409W8M7_9AGAR</name>
<feature type="compositionally biased region" description="Basic and acidic residues" evidence="2">
    <location>
        <begin position="578"/>
        <end position="592"/>
    </location>
</feature>
<comment type="caution">
    <text evidence="3">The sequence shown here is derived from an EMBL/GenBank/DDBJ whole genome shotgun (WGS) entry which is preliminary data.</text>
</comment>
<dbReference type="OrthoDB" id="5424209at2759"/>
<evidence type="ECO:0000313" key="4">
    <source>
        <dbReference type="Proteomes" id="UP000284706"/>
    </source>
</evidence>
<feature type="compositionally biased region" description="Low complexity" evidence="2">
    <location>
        <begin position="641"/>
        <end position="671"/>
    </location>
</feature>
<feature type="non-terminal residue" evidence="3">
    <location>
        <position position="785"/>
    </location>
</feature>
<dbReference type="Proteomes" id="UP000284706">
    <property type="component" value="Unassembled WGS sequence"/>
</dbReference>
<evidence type="ECO:0000256" key="2">
    <source>
        <dbReference type="SAM" id="MobiDB-lite"/>
    </source>
</evidence>
<evidence type="ECO:0000256" key="1">
    <source>
        <dbReference type="SAM" id="Coils"/>
    </source>
</evidence>
<dbReference type="InParanoid" id="A0A409W8M7"/>
<reference evidence="3 4" key="1">
    <citation type="journal article" date="2018" name="Evol. Lett.">
        <title>Horizontal gene cluster transfer increased hallucinogenic mushroom diversity.</title>
        <authorList>
            <person name="Reynolds H.T."/>
            <person name="Vijayakumar V."/>
            <person name="Gluck-Thaler E."/>
            <person name="Korotkin H.B."/>
            <person name="Matheny P.B."/>
            <person name="Slot J.C."/>
        </authorList>
    </citation>
    <scope>NUCLEOTIDE SEQUENCE [LARGE SCALE GENOMIC DNA]</scope>
    <source>
        <strain evidence="3 4">SRW20</strain>
    </source>
</reference>
<protein>
    <submittedName>
        <fullName evidence="3">Uncharacterized protein</fullName>
    </submittedName>
</protein>